<dbReference type="InterPro" id="IPR015816">
    <property type="entry name" value="Vitellinogen_b-sht_N"/>
</dbReference>
<dbReference type="InParanoid" id="A0A1X7UPJ7"/>
<evidence type="ECO:0000256" key="1">
    <source>
        <dbReference type="ARBA" id="ARBA00022729"/>
    </source>
</evidence>
<evidence type="ECO:0000313" key="3">
    <source>
        <dbReference type="EnsemblMetazoa" id="Aqu2.1.29337_001"/>
    </source>
</evidence>
<evidence type="ECO:0000259" key="2">
    <source>
        <dbReference type="Pfam" id="PF01347"/>
    </source>
</evidence>
<reference evidence="3" key="1">
    <citation type="submission" date="2017-05" db="UniProtKB">
        <authorList>
            <consortium name="EnsemblMetazoa"/>
        </authorList>
    </citation>
    <scope>IDENTIFICATION</scope>
</reference>
<dbReference type="InterPro" id="IPR015819">
    <property type="entry name" value="Lipid_transp_b-sht_shell"/>
</dbReference>
<accession>A0A1X7UPJ7</accession>
<dbReference type="AlphaFoldDB" id="A0A1X7UPJ7"/>
<dbReference type="GO" id="GO:0005319">
    <property type="term" value="F:lipid transporter activity"/>
    <property type="evidence" value="ECO:0007669"/>
    <property type="project" value="InterPro"/>
</dbReference>
<dbReference type="Pfam" id="PF01347">
    <property type="entry name" value="Vitellogenin_N"/>
    <property type="match status" value="1"/>
</dbReference>
<dbReference type="Gene3D" id="2.30.230.10">
    <property type="entry name" value="Lipovitellin, beta-sheet shell regions, chain A"/>
    <property type="match status" value="1"/>
</dbReference>
<dbReference type="InterPro" id="IPR001747">
    <property type="entry name" value="Vitellogenin_N"/>
</dbReference>
<sequence>KANASCTYKYSVDAKIKGGEEIDVTANVDIFCESVGIFKKEPAIRHCINVRDAVGRISNKGNKYDSDTEAPVKGLDKWFCFAQSSKTGKILGVFYPKKEKEWIVNIKKSIASTFQANYKGTTVATETDSQSKHKSHY</sequence>
<organism evidence="3">
    <name type="scientific">Amphimedon queenslandica</name>
    <name type="common">Sponge</name>
    <dbReference type="NCBI Taxonomy" id="400682"/>
    <lineage>
        <taxon>Eukaryota</taxon>
        <taxon>Metazoa</taxon>
        <taxon>Porifera</taxon>
        <taxon>Demospongiae</taxon>
        <taxon>Heteroscleromorpha</taxon>
        <taxon>Haplosclerida</taxon>
        <taxon>Niphatidae</taxon>
        <taxon>Amphimedon</taxon>
    </lineage>
</organism>
<dbReference type="SUPFAM" id="SSF56968">
    <property type="entry name" value="Lipovitellin-phosvitin complex, beta-sheet shell regions"/>
    <property type="match status" value="1"/>
</dbReference>
<proteinExistence type="predicted"/>
<keyword evidence="1" id="KW-0732">Signal</keyword>
<protein>
    <recommendedName>
        <fullName evidence="2">Vitellogenin domain-containing protein</fullName>
    </recommendedName>
</protein>
<dbReference type="EnsemblMetazoa" id="Aqu2.1.29337_001">
    <property type="protein sequence ID" value="Aqu2.1.29337_001"/>
    <property type="gene ID" value="Aqu2.1.29337"/>
</dbReference>
<name>A0A1X7UPJ7_AMPQE</name>
<feature type="domain" description="Vitellogenin" evidence="2">
    <location>
        <begin position="68"/>
        <end position="130"/>
    </location>
</feature>